<name>A0A0U1D946_9MYCO</name>
<sequence>MAATVGVAATAAFGAAARAVATNKGQLSDPFAEPLLRAAGVDRLVRVVDDDRFAADDSTGPRFLDVCAAWCRSVDEFAAEAGRAGLRQVVILAAGLDTRAYRLWWPPGTTVYEVDRAEALDFKSEVLRGLGAELTASRRAVGVDLHRDWPAALLRVGFDAAAPTVWIAEQVLIGYLTPGVQDRVLQGVTAMSAAGSRLAADHMPTWTPLQLEAERSFVEGWHRHGLDVDLASLTHAGQYHYVPDYLAARGWETVQRNVAGLLGGMGLPGRQGGGTEFVPEYLTATRS</sequence>
<evidence type="ECO:0000256" key="6">
    <source>
        <dbReference type="RuleBase" id="RU362030"/>
    </source>
</evidence>
<keyword evidence="4 7" id="KW-0808">Transferase</keyword>
<dbReference type="EMBL" id="CTEC01000001">
    <property type="protein sequence ID" value="CQD09683.1"/>
    <property type="molecule type" value="Genomic_DNA"/>
</dbReference>
<dbReference type="OrthoDB" id="9806164at2"/>
<accession>A0A0U1D946</accession>
<comment type="similarity">
    <text evidence="2 6">Belongs to the UPF0677 family.</text>
</comment>
<proteinExistence type="inferred from homology"/>
<dbReference type="Pfam" id="PF04072">
    <property type="entry name" value="LCM"/>
    <property type="match status" value="1"/>
</dbReference>
<evidence type="ECO:0000256" key="3">
    <source>
        <dbReference type="ARBA" id="ARBA00022603"/>
    </source>
</evidence>
<evidence type="ECO:0000256" key="1">
    <source>
        <dbReference type="ARBA" id="ARBA00003907"/>
    </source>
</evidence>
<dbReference type="Gene3D" id="3.40.50.150">
    <property type="entry name" value="Vaccinia Virus protein VP39"/>
    <property type="match status" value="1"/>
</dbReference>
<reference evidence="8" key="1">
    <citation type="submission" date="2015-03" db="EMBL/GenBank/DDBJ databases">
        <authorList>
            <person name="Urmite Genomes"/>
        </authorList>
    </citation>
    <scope>NUCLEOTIDE SEQUENCE [LARGE SCALE GENOMIC DNA]</scope>
    <source>
        <strain evidence="8">CSUR P1344</strain>
    </source>
</reference>
<keyword evidence="8" id="KW-1185">Reference proteome</keyword>
<dbReference type="InterPro" id="IPR011610">
    <property type="entry name" value="SAM_mthyl_Trfase_ML2640-like"/>
</dbReference>
<dbReference type="NCBIfam" id="TIGR00027">
    <property type="entry name" value="mthyl_TIGR00027"/>
    <property type="match status" value="1"/>
</dbReference>
<organism evidence="7 8">
    <name type="scientific">Mycobacterium europaeum</name>
    <dbReference type="NCBI Taxonomy" id="761804"/>
    <lineage>
        <taxon>Bacteria</taxon>
        <taxon>Bacillati</taxon>
        <taxon>Actinomycetota</taxon>
        <taxon>Actinomycetes</taxon>
        <taxon>Mycobacteriales</taxon>
        <taxon>Mycobacteriaceae</taxon>
        <taxon>Mycobacterium</taxon>
        <taxon>Mycobacterium simiae complex</taxon>
    </lineage>
</organism>
<dbReference type="GO" id="GO:0008168">
    <property type="term" value="F:methyltransferase activity"/>
    <property type="evidence" value="ECO:0007669"/>
    <property type="project" value="UniProtKB-UniRule"/>
</dbReference>
<protein>
    <recommendedName>
        <fullName evidence="6">S-adenosyl-L-methionine-dependent methyltransferase</fullName>
        <ecNumber evidence="6">2.1.1.-</ecNumber>
    </recommendedName>
</protein>
<dbReference type="InterPro" id="IPR029063">
    <property type="entry name" value="SAM-dependent_MTases_sf"/>
</dbReference>
<dbReference type="GO" id="GO:0032259">
    <property type="term" value="P:methylation"/>
    <property type="evidence" value="ECO:0007669"/>
    <property type="project" value="UniProtKB-KW"/>
</dbReference>
<evidence type="ECO:0000313" key="7">
    <source>
        <dbReference type="EMBL" id="CQD09683.1"/>
    </source>
</evidence>
<evidence type="ECO:0000256" key="5">
    <source>
        <dbReference type="ARBA" id="ARBA00022691"/>
    </source>
</evidence>
<evidence type="ECO:0000256" key="4">
    <source>
        <dbReference type="ARBA" id="ARBA00022679"/>
    </source>
</evidence>
<dbReference type="STRING" id="761804.BN000_01979"/>
<dbReference type="PANTHER" id="PTHR43619">
    <property type="entry name" value="S-ADENOSYL-L-METHIONINE-DEPENDENT METHYLTRANSFERASE YKTD-RELATED"/>
    <property type="match status" value="1"/>
</dbReference>
<dbReference type="Proteomes" id="UP000199601">
    <property type="component" value="Unassembled WGS sequence"/>
</dbReference>
<dbReference type="SUPFAM" id="SSF53335">
    <property type="entry name" value="S-adenosyl-L-methionine-dependent methyltransferases"/>
    <property type="match status" value="1"/>
</dbReference>
<evidence type="ECO:0000313" key="8">
    <source>
        <dbReference type="Proteomes" id="UP000199601"/>
    </source>
</evidence>
<dbReference type="AlphaFoldDB" id="A0A0U1D946"/>
<keyword evidence="5 6" id="KW-0949">S-adenosyl-L-methionine</keyword>
<comment type="function">
    <text evidence="1 6">Exhibits S-adenosyl-L-methionine-dependent methyltransferase activity.</text>
</comment>
<evidence type="ECO:0000256" key="2">
    <source>
        <dbReference type="ARBA" id="ARBA00008138"/>
    </source>
</evidence>
<dbReference type="EC" id="2.1.1.-" evidence="6"/>
<dbReference type="RefSeq" id="WP_085240722.1">
    <property type="nucleotide sequence ID" value="NZ_CTEC01000001.1"/>
</dbReference>
<dbReference type="InterPro" id="IPR007213">
    <property type="entry name" value="Ppm1/Ppm2/Tcmp"/>
</dbReference>
<keyword evidence="3 6" id="KW-0489">Methyltransferase</keyword>
<gene>
    <name evidence="7" type="ORF">BN000_01979</name>
</gene>
<dbReference type="PANTHER" id="PTHR43619:SF2">
    <property type="entry name" value="S-ADENOSYL-L-METHIONINE-DEPENDENT METHYLTRANSFERASES SUPERFAMILY PROTEIN"/>
    <property type="match status" value="1"/>
</dbReference>